<protein>
    <submittedName>
        <fullName evidence="4">Epimerase</fullName>
    </submittedName>
</protein>
<dbReference type="RefSeq" id="WP_054209510.1">
    <property type="nucleotide sequence ID" value="NZ_LGSZ01000040.1"/>
</dbReference>
<dbReference type="PANTHER" id="PTHR10366">
    <property type="entry name" value="NAD DEPENDENT EPIMERASE/DEHYDRATASE"/>
    <property type="match status" value="1"/>
</dbReference>
<dbReference type="PANTHER" id="PTHR10366:SF564">
    <property type="entry name" value="STEROL-4-ALPHA-CARBOXYLATE 3-DEHYDROGENASE, DECARBOXYLATING"/>
    <property type="match status" value="1"/>
</dbReference>
<dbReference type="InterPro" id="IPR036291">
    <property type="entry name" value="NAD(P)-bd_dom_sf"/>
</dbReference>
<evidence type="ECO:0000256" key="2">
    <source>
        <dbReference type="ARBA" id="ARBA00023445"/>
    </source>
</evidence>
<dbReference type="InterPro" id="IPR001509">
    <property type="entry name" value="Epimerase_deHydtase"/>
</dbReference>
<proteinExistence type="inferred from homology"/>
<dbReference type="EMBL" id="LGSZ01000040">
    <property type="protein sequence ID" value="KPH80692.1"/>
    <property type="molecule type" value="Genomic_DNA"/>
</dbReference>
<reference evidence="4 5" key="1">
    <citation type="submission" date="2015-07" db="EMBL/GenBank/DDBJ databases">
        <title>Whole genome sequencing of Bosea vaviloviae isolated from cave pool.</title>
        <authorList>
            <person name="Tan N.E.H."/>
            <person name="Lee Y.P."/>
            <person name="Gan H.M."/>
            <person name="Barton H."/>
            <person name="Savka M.A."/>
        </authorList>
    </citation>
    <scope>NUCLEOTIDE SEQUENCE [LARGE SCALE GENOMIC DNA]</scope>
    <source>
        <strain evidence="4 5">SD260</strain>
    </source>
</reference>
<dbReference type="InterPro" id="IPR057326">
    <property type="entry name" value="KR_dom"/>
</dbReference>
<dbReference type="Gene3D" id="3.40.50.720">
    <property type="entry name" value="NAD(P)-binding Rossmann-like Domain"/>
    <property type="match status" value="1"/>
</dbReference>
<keyword evidence="1" id="KW-0560">Oxidoreductase</keyword>
<dbReference type="InterPro" id="IPR050425">
    <property type="entry name" value="NAD(P)_dehydrat-like"/>
</dbReference>
<dbReference type="AlphaFoldDB" id="A0A0N1F674"/>
<dbReference type="FunFam" id="3.40.50.720:FF:000336">
    <property type="entry name" value="Aldehyde reductase"/>
    <property type="match status" value="1"/>
</dbReference>
<dbReference type="GO" id="GO:0016616">
    <property type="term" value="F:oxidoreductase activity, acting on the CH-OH group of donors, NAD or NADP as acceptor"/>
    <property type="evidence" value="ECO:0007669"/>
    <property type="project" value="TreeGrafter"/>
</dbReference>
<dbReference type="Pfam" id="PF01370">
    <property type="entry name" value="Epimerase"/>
    <property type="match status" value="1"/>
</dbReference>
<evidence type="ECO:0000256" key="1">
    <source>
        <dbReference type="ARBA" id="ARBA00023002"/>
    </source>
</evidence>
<dbReference type="SUPFAM" id="SSF51735">
    <property type="entry name" value="NAD(P)-binding Rossmann-fold domains"/>
    <property type="match status" value="1"/>
</dbReference>
<organism evidence="4 5">
    <name type="scientific">Bosea vaviloviae</name>
    <dbReference type="NCBI Taxonomy" id="1526658"/>
    <lineage>
        <taxon>Bacteria</taxon>
        <taxon>Pseudomonadati</taxon>
        <taxon>Pseudomonadota</taxon>
        <taxon>Alphaproteobacteria</taxon>
        <taxon>Hyphomicrobiales</taxon>
        <taxon>Boseaceae</taxon>
        <taxon>Bosea</taxon>
    </lineage>
</organism>
<sequence length="344" mass="36060">MNGEPVLVTGGSGFLAGHCILALLAAGHEVRTTLRSPHREAGLRGALAAAGVDAGERLSVVPADLTQDAGWTEAVAGCRYVLHVASPLSSAAPKHEDELIRPAREGTLRVLRAAHAAGVERVVLTSSFAAIGYGKRLTRPYAESDWTDASVPGLAAYPKSKTLAERAAWEFIDGQGRGLELAVVNPVGIFGPLLGPDLSASILLIRSMLEGKLPALPRLMFGVVDVRDVADLHLKAMTDPAAAGERFIATAGDFLSMQQIAQALKDRLGPAADKVSTRVLPDWLVRLVARFSAAARQAATPELGRTKTASSAKARAMLGWEPRPAAEALAATGESLVRLGLVGR</sequence>
<comment type="similarity">
    <text evidence="2">Belongs to the NAD(P)-dependent epimerase/dehydratase family. Dihydroflavonol-4-reductase subfamily.</text>
</comment>
<name>A0A0N1F674_9HYPH</name>
<evidence type="ECO:0000313" key="5">
    <source>
        <dbReference type="Proteomes" id="UP000037822"/>
    </source>
</evidence>
<dbReference type="PATRIC" id="fig|1526658.3.peg.4085"/>
<dbReference type="CDD" id="cd05227">
    <property type="entry name" value="AR_SDR_e"/>
    <property type="match status" value="1"/>
</dbReference>
<evidence type="ECO:0000259" key="3">
    <source>
        <dbReference type="SMART" id="SM00822"/>
    </source>
</evidence>
<dbReference type="OrthoDB" id="9778052at2"/>
<keyword evidence="5" id="KW-1185">Reference proteome</keyword>
<dbReference type="Proteomes" id="UP000037822">
    <property type="component" value="Unassembled WGS sequence"/>
</dbReference>
<accession>A0A0N1F674</accession>
<comment type="caution">
    <text evidence="4">The sequence shown here is derived from an EMBL/GenBank/DDBJ whole genome shotgun (WGS) entry which is preliminary data.</text>
</comment>
<dbReference type="SMART" id="SM00822">
    <property type="entry name" value="PKS_KR"/>
    <property type="match status" value="1"/>
</dbReference>
<evidence type="ECO:0000313" key="4">
    <source>
        <dbReference type="EMBL" id="KPH80692.1"/>
    </source>
</evidence>
<feature type="domain" description="Ketoreductase" evidence="3">
    <location>
        <begin position="4"/>
        <end position="175"/>
    </location>
</feature>
<gene>
    <name evidence="4" type="ORF">AE618_13235</name>
</gene>